<evidence type="ECO:0000256" key="1">
    <source>
        <dbReference type="ARBA" id="ARBA00000085"/>
    </source>
</evidence>
<comment type="caution">
    <text evidence="8">The sequence shown here is derived from an EMBL/GenBank/DDBJ whole genome shotgun (WGS) entry which is preliminary data.</text>
</comment>
<evidence type="ECO:0000259" key="7">
    <source>
        <dbReference type="PROSITE" id="PS50109"/>
    </source>
</evidence>
<evidence type="ECO:0000256" key="6">
    <source>
        <dbReference type="SAM" id="Phobius"/>
    </source>
</evidence>
<dbReference type="AlphaFoldDB" id="A0A7K1SUY0"/>
<dbReference type="PANTHER" id="PTHR43547">
    <property type="entry name" value="TWO-COMPONENT HISTIDINE KINASE"/>
    <property type="match status" value="1"/>
</dbReference>
<gene>
    <name evidence="8" type="ORF">GO621_06245</name>
</gene>
<feature type="transmembrane region" description="Helical" evidence="6">
    <location>
        <begin position="296"/>
        <end position="318"/>
    </location>
</feature>
<proteinExistence type="predicted"/>
<keyword evidence="9" id="KW-1185">Reference proteome</keyword>
<keyword evidence="4" id="KW-0808">Transferase</keyword>
<dbReference type="InterPro" id="IPR003594">
    <property type="entry name" value="HATPase_dom"/>
</dbReference>
<comment type="catalytic activity">
    <reaction evidence="1">
        <text>ATP + protein L-histidine = ADP + protein N-phospho-L-histidine.</text>
        <dbReference type="EC" id="2.7.13.3"/>
    </reaction>
</comment>
<reference evidence="8 9" key="1">
    <citation type="submission" date="2019-12" db="EMBL/GenBank/DDBJ databases">
        <title>Mucilaginibacter sp. HMF7410 genome sequencing and assembly.</title>
        <authorList>
            <person name="Kang H."/>
            <person name="Cha I."/>
            <person name="Kim H."/>
            <person name="Joh K."/>
        </authorList>
    </citation>
    <scope>NUCLEOTIDE SEQUENCE [LARGE SCALE GENOMIC DNA]</scope>
    <source>
        <strain evidence="8 9">HMF7410</strain>
    </source>
</reference>
<dbReference type="EMBL" id="WPIK01000005">
    <property type="protein sequence ID" value="MVN21131.1"/>
    <property type="molecule type" value="Genomic_DNA"/>
</dbReference>
<sequence>MKDKRAYRKNFLLVTAFVILISAFVIAILLLSYKLTRRYIENEFGSRKVDVLEQTIRPYNDFFQNKIAEITSYNGFLNVTSAAKYSGSVFSKYPFVKNVTFYDLDISNNLKRFSFRTNHLSIYINSVYSFLPGKNSNGLPQVKALKKKKLNDADFNQMSLQLSDYIEDVDTAKISSPDIDLRKNFYNIRPNKISYLNIPLRQELKLYKELLRINKPVFNHKQNMFTFYLDPFALKIRNTNPGLYQSITIRPLVYDPIDNDQEKFTTEIAFPGAFSNYKLYFRTNKSFLTHEIIKSFLPIAFGVMLIYFFLLTIALLIYRNLNVNLKLFKLQYDFINNFTHEFKTPVSVIKIAGSNLQSKNELSERQRIHYGKILNEEADKLNELMNKLLSFTQLENKSIQIKSQQIDLDQFTKSQIESLRIKYPSFNISYTDSDIHAFFTDPVLLGSIYQNLMENAYKYSPPERKELAIKIEKNKKEVIFKFKDQGIGIDQAELNNIFKKFYRIQNQYNQNGSVGLGLAFCKELVNFMHGEISVKSSIGKGSEFVVALPYEH</sequence>
<dbReference type="Gene3D" id="1.10.287.130">
    <property type="match status" value="1"/>
</dbReference>
<dbReference type="FunFam" id="3.30.565.10:FF:000006">
    <property type="entry name" value="Sensor histidine kinase WalK"/>
    <property type="match status" value="1"/>
</dbReference>
<dbReference type="Gene3D" id="3.30.565.10">
    <property type="entry name" value="Histidine kinase-like ATPase, C-terminal domain"/>
    <property type="match status" value="1"/>
</dbReference>
<keyword evidence="6" id="KW-0472">Membrane</keyword>
<dbReference type="SUPFAM" id="SSF47384">
    <property type="entry name" value="Homodimeric domain of signal transducing histidine kinase"/>
    <property type="match status" value="1"/>
</dbReference>
<accession>A0A7K1SUY0</accession>
<dbReference type="InterPro" id="IPR004358">
    <property type="entry name" value="Sig_transdc_His_kin-like_C"/>
</dbReference>
<dbReference type="Pfam" id="PF02518">
    <property type="entry name" value="HATPase_c"/>
    <property type="match status" value="1"/>
</dbReference>
<protein>
    <recommendedName>
        <fullName evidence="2">histidine kinase</fullName>
        <ecNumber evidence="2">2.7.13.3</ecNumber>
    </recommendedName>
</protein>
<dbReference type="PRINTS" id="PR00344">
    <property type="entry name" value="BCTRLSENSOR"/>
</dbReference>
<dbReference type="PANTHER" id="PTHR43547:SF2">
    <property type="entry name" value="HYBRID SIGNAL TRANSDUCTION HISTIDINE KINASE C"/>
    <property type="match status" value="1"/>
</dbReference>
<dbReference type="InterPro" id="IPR036097">
    <property type="entry name" value="HisK_dim/P_sf"/>
</dbReference>
<dbReference type="SUPFAM" id="SSF55874">
    <property type="entry name" value="ATPase domain of HSP90 chaperone/DNA topoisomerase II/histidine kinase"/>
    <property type="match status" value="1"/>
</dbReference>
<evidence type="ECO:0000313" key="8">
    <source>
        <dbReference type="EMBL" id="MVN21131.1"/>
    </source>
</evidence>
<dbReference type="Pfam" id="PF00512">
    <property type="entry name" value="HisKA"/>
    <property type="match status" value="1"/>
</dbReference>
<keyword evidence="5 8" id="KW-0418">Kinase</keyword>
<dbReference type="RefSeq" id="WP_157565235.1">
    <property type="nucleotide sequence ID" value="NZ_WPIK01000005.1"/>
</dbReference>
<keyword evidence="6" id="KW-0812">Transmembrane</keyword>
<name>A0A7K1SUY0_9SPHI</name>
<dbReference type="CDD" id="cd00082">
    <property type="entry name" value="HisKA"/>
    <property type="match status" value="1"/>
</dbReference>
<dbReference type="InterPro" id="IPR036890">
    <property type="entry name" value="HATPase_C_sf"/>
</dbReference>
<dbReference type="Proteomes" id="UP000462014">
    <property type="component" value="Unassembled WGS sequence"/>
</dbReference>
<evidence type="ECO:0000256" key="3">
    <source>
        <dbReference type="ARBA" id="ARBA00022553"/>
    </source>
</evidence>
<feature type="transmembrane region" description="Helical" evidence="6">
    <location>
        <begin position="12"/>
        <end position="33"/>
    </location>
</feature>
<evidence type="ECO:0000256" key="5">
    <source>
        <dbReference type="ARBA" id="ARBA00022777"/>
    </source>
</evidence>
<evidence type="ECO:0000256" key="4">
    <source>
        <dbReference type="ARBA" id="ARBA00022679"/>
    </source>
</evidence>
<dbReference type="SMART" id="SM00388">
    <property type="entry name" value="HisKA"/>
    <property type="match status" value="1"/>
</dbReference>
<dbReference type="InterPro" id="IPR003661">
    <property type="entry name" value="HisK_dim/P_dom"/>
</dbReference>
<dbReference type="InterPro" id="IPR005467">
    <property type="entry name" value="His_kinase_dom"/>
</dbReference>
<evidence type="ECO:0000313" key="9">
    <source>
        <dbReference type="Proteomes" id="UP000462014"/>
    </source>
</evidence>
<dbReference type="SMART" id="SM00387">
    <property type="entry name" value="HATPase_c"/>
    <property type="match status" value="1"/>
</dbReference>
<feature type="domain" description="Histidine kinase" evidence="7">
    <location>
        <begin position="337"/>
        <end position="552"/>
    </location>
</feature>
<keyword evidence="3" id="KW-0597">Phosphoprotein</keyword>
<dbReference type="GO" id="GO:0000155">
    <property type="term" value="F:phosphorelay sensor kinase activity"/>
    <property type="evidence" value="ECO:0007669"/>
    <property type="project" value="InterPro"/>
</dbReference>
<dbReference type="EC" id="2.7.13.3" evidence="2"/>
<organism evidence="8 9">
    <name type="scientific">Mucilaginibacter arboris</name>
    <dbReference type="NCBI Taxonomy" id="2682090"/>
    <lineage>
        <taxon>Bacteria</taxon>
        <taxon>Pseudomonadati</taxon>
        <taxon>Bacteroidota</taxon>
        <taxon>Sphingobacteriia</taxon>
        <taxon>Sphingobacteriales</taxon>
        <taxon>Sphingobacteriaceae</taxon>
        <taxon>Mucilaginibacter</taxon>
    </lineage>
</organism>
<dbReference type="PROSITE" id="PS50109">
    <property type="entry name" value="HIS_KIN"/>
    <property type="match status" value="1"/>
</dbReference>
<evidence type="ECO:0000256" key="2">
    <source>
        <dbReference type="ARBA" id="ARBA00012438"/>
    </source>
</evidence>
<keyword evidence="6" id="KW-1133">Transmembrane helix</keyword>